<evidence type="ECO:0008006" key="3">
    <source>
        <dbReference type="Google" id="ProtNLM"/>
    </source>
</evidence>
<dbReference type="InterPro" id="IPR011989">
    <property type="entry name" value="ARM-like"/>
</dbReference>
<dbReference type="GO" id="GO:0007127">
    <property type="term" value="P:meiosis I"/>
    <property type="evidence" value="ECO:0007669"/>
    <property type="project" value="TreeGrafter"/>
</dbReference>
<dbReference type="InterPro" id="IPR052133">
    <property type="entry name" value="Immune_Signaling-Apoptosis_Reg"/>
</dbReference>
<sequence length="1267" mass="142717">MADLYLYESVHYRHHPRWLLSGCEERGDGVTCLACVIEMMSDGAVSIIRKKHVLSSFQSILRNYASCVTELLTSHERVCTQFIGTFLGMLQNVEDAAVLDLVTKSLVQLITELHLEQVLHRVLDECEKRLCEVTNLTLSLSLLCFMGKLLDAIPDLADLFAATHYELVEYLTQGMIYPNEVVKAAICYLYGKLYSVPSAAEKLSTHFSDKLCGLFLATLENAQTKELQINCMGLLKQLLKYDHFVSMIMNESDSPGDSESTPTLEAQNPLPVVLKKVLLSREELLQIASAQCIAAILVHSPAKYAPAFIYADIPEFLFENLLSTNEVLIWSLYSCLMLMTEERIFFSKCYSVYGIESVVRSLKNILPKNNIELQKQGLLLLTEILSRQPVQIKLFTNPGIFRLTCDVLQEAVNCPVLEVVIEANRSASAFLRKDHLSIPVQYMEMQNLLSNILHRCADVPLPVIKKKLGHSINRDQTRINTQQGRLLTTALQSFHNACRLAFECQSDPLAQENAFTAPTSQSEETLENFSCFLLKICDQLCIPTVLKYYERTFISASMETFFLILCDLFIIAPSMKEAFSVKLASVSFIRLALKMKASYHFEQRYPNLNQACSDFLCNLCCTLWKLKVESANSLNEVADLLQRHVIHINGTISENICVLLESPNCCTTNRSLRSHQYTLIIIFFIAYVWEDRLVPETDLFLAVLGFLNSTQSIGDILSPCVIKAAIYLLAVCQDKNQAMSESAAIGICRMLESIGNLQLIYFQHPLFFKFFFCYPQLMEMFGQRIAELYISMLDCSQISELDKYHQVCNHTSTKACNVCNLSPLMNILESNPKALLILLDIIISGSEELANKVLIILTTFLNENSSAHFSAVFCSRILQVLQKILIECTSAGLQEKNLPLILRLLYLVKLKSQSEGMMDSTDFKLLHHVSSLSKKCNVNNMNILQPSFNFIYCTLHQSSANCRIRGTAMLLSNCSLIDRIEQMLALTWAPSSSSESLQTLCCSSWFITSTLVHLQHCYNLEVHRTLHVDLDKMLHLISFSSPGKSPLLLVSIIQLLKTLLRQSFSSALLKTKLSDQPLDESTLQPLNTQSTLYLVAALQNFLIQKHLLLVQASIGCLGSLLEFLFIKNKDIAFHVASQPSNHFVLFTCLNGAQSGFLQRGVLRFMSMLLKYSCTDTLPLFEMKQVIENAAKIHLSDIPFSVAVELRDFLLQLQGTKCAIGDAESSIINELLDKVSCIQEPPGTQDLLYPLHMFIPVYSSNTFLLFIT</sequence>
<dbReference type="Proteomes" id="UP000694892">
    <property type="component" value="Chromosome 4L"/>
</dbReference>
<dbReference type="AlphaFoldDB" id="A0A974D4A2"/>
<name>A0A974D4A2_XENLA</name>
<dbReference type="InterPro" id="IPR016024">
    <property type="entry name" value="ARM-type_fold"/>
</dbReference>
<evidence type="ECO:0000313" key="1">
    <source>
        <dbReference type="EMBL" id="OCT85329.1"/>
    </source>
</evidence>
<dbReference type="OMA" id="RVCIHFI"/>
<dbReference type="SUPFAM" id="SSF48371">
    <property type="entry name" value="ARM repeat"/>
    <property type="match status" value="1"/>
</dbReference>
<protein>
    <recommendedName>
        <fullName evidence="3">Meiosis inhibitor protein 1</fullName>
    </recommendedName>
</protein>
<dbReference type="PANTHER" id="PTHR12044">
    <property type="entry name" value="BCL2 INTERACTING MEDIATOR OF CELL DEATH"/>
    <property type="match status" value="1"/>
</dbReference>
<dbReference type="EMBL" id="CM004472">
    <property type="protein sequence ID" value="OCT85329.1"/>
    <property type="molecule type" value="Genomic_DNA"/>
</dbReference>
<dbReference type="PANTHER" id="PTHR12044:SF14">
    <property type="entry name" value="MEIOTIC DOUBLE-STRANDED BREAK FORMATION PROTEIN 1"/>
    <property type="match status" value="1"/>
</dbReference>
<reference evidence="2" key="1">
    <citation type="journal article" date="2016" name="Nature">
        <title>Genome evolution in the allotetraploid frog Xenopus laevis.</title>
        <authorList>
            <person name="Session A.M."/>
            <person name="Uno Y."/>
            <person name="Kwon T."/>
            <person name="Chapman J.A."/>
            <person name="Toyoda A."/>
            <person name="Takahashi S."/>
            <person name="Fukui A."/>
            <person name="Hikosaka A."/>
            <person name="Suzuki A."/>
            <person name="Kondo M."/>
            <person name="van Heeringen S.J."/>
            <person name="Quigley I."/>
            <person name="Heinz S."/>
            <person name="Ogino H."/>
            <person name="Ochi H."/>
            <person name="Hellsten U."/>
            <person name="Lyons J.B."/>
            <person name="Simakov O."/>
            <person name="Putnam N."/>
            <person name="Stites J."/>
            <person name="Kuroki Y."/>
            <person name="Tanaka T."/>
            <person name="Michiue T."/>
            <person name="Watanabe M."/>
            <person name="Bogdanovic O."/>
            <person name="Lister R."/>
            <person name="Georgiou G."/>
            <person name="Paranjpe S.S."/>
            <person name="van Kruijsbergen I."/>
            <person name="Shu S."/>
            <person name="Carlson J."/>
            <person name="Kinoshita T."/>
            <person name="Ohta Y."/>
            <person name="Mawaribuchi S."/>
            <person name="Jenkins J."/>
            <person name="Grimwood J."/>
            <person name="Schmutz J."/>
            <person name="Mitros T."/>
            <person name="Mozaffari S.V."/>
            <person name="Suzuki Y."/>
            <person name="Haramoto Y."/>
            <person name="Yamamoto T.S."/>
            <person name="Takagi C."/>
            <person name="Heald R."/>
            <person name="Miller K."/>
            <person name="Haudenschild C."/>
            <person name="Kitzman J."/>
            <person name="Nakayama T."/>
            <person name="Izutsu Y."/>
            <person name="Robert J."/>
            <person name="Fortriede J."/>
            <person name="Burns K."/>
            <person name="Lotay V."/>
            <person name="Karimi K."/>
            <person name="Yasuoka Y."/>
            <person name="Dichmann D.S."/>
            <person name="Flajnik M.F."/>
            <person name="Houston D.W."/>
            <person name="Shendure J."/>
            <person name="DuPasquier L."/>
            <person name="Vize P.D."/>
            <person name="Zorn A.M."/>
            <person name="Ito M."/>
            <person name="Marcotte E.M."/>
            <person name="Wallingford J.B."/>
            <person name="Ito Y."/>
            <person name="Asashima M."/>
            <person name="Ueno N."/>
            <person name="Matsuda Y."/>
            <person name="Veenstra G.J."/>
            <person name="Fujiyama A."/>
            <person name="Harland R.M."/>
            <person name="Taira M."/>
            <person name="Rokhsar D.S."/>
        </authorList>
    </citation>
    <scope>NUCLEOTIDE SEQUENCE [LARGE SCALE GENOMIC DNA]</scope>
    <source>
        <strain evidence="2">J</strain>
    </source>
</reference>
<organism evidence="1 2">
    <name type="scientific">Xenopus laevis</name>
    <name type="common">African clawed frog</name>
    <dbReference type="NCBI Taxonomy" id="8355"/>
    <lineage>
        <taxon>Eukaryota</taxon>
        <taxon>Metazoa</taxon>
        <taxon>Chordata</taxon>
        <taxon>Craniata</taxon>
        <taxon>Vertebrata</taxon>
        <taxon>Euteleostomi</taxon>
        <taxon>Amphibia</taxon>
        <taxon>Batrachia</taxon>
        <taxon>Anura</taxon>
        <taxon>Pipoidea</taxon>
        <taxon>Pipidae</taxon>
        <taxon>Xenopodinae</taxon>
        <taxon>Xenopus</taxon>
        <taxon>Xenopus</taxon>
    </lineage>
</organism>
<gene>
    <name evidence="1" type="ORF">XELAEV_18023495mg</name>
</gene>
<evidence type="ECO:0000313" key="2">
    <source>
        <dbReference type="Proteomes" id="UP000694892"/>
    </source>
</evidence>
<accession>A0A974D4A2</accession>
<dbReference type="Gene3D" id="1.25.10.10">
    <property type="entry name" value="Leucine-rich Repeat Variant"/>
    <property type="match status" value="1"/>
</dbReference>
<proteinExistence type="predicted"/>